<dbReference type="EMBL" id="ACIN03000001">
    <property type="protein sequence ID" value="ESK66383.1"/>
    <property type="molecule type" value="Genomic_DNA"/>
</dbReference>
<proteinExistence type="predicted"/>
<name>W1Q533_ABIDE</name>
<organism evidence="2 3">
    <name type="scientific">Abiotrophia defectiva ATCC 49176</name>
    <dbReference type="NCBI Taxonomy" id="592010"/>
    <lineage>
        <taxon>Bacteria</taxon>
        <taxon>Bacillati</taxon>
        <taxon>Bacillota</taxon>
        <taxon>Bacilli</taxon>
        <taxon>Lactobacillales</taxon>
        <taxon>Aerococcaceae</taxon>
        <taxon>Abiotrophia</taxon>
    </lineage>
</organism>
<keyword evidence="1" id="KW-1133">Transmembrane helix</keyword>
<feature type="transmembrane region" description="Helical" evidence="1">
    <location>
        <begin position="334"/>
        <end position="365"/>
    </location>
</feature>
<protein>
    <recommendedName>
        <fullName evidence="4">Nucleoside-diphosphate-sugar epimerase</fullName>
    </recommendedName>
</protein>
<evidence type="ECO:0000313" key="3">
    <source>
        <dbReference type="Proteomes" id="UP000019050"/>
    </source>
</evidence>
<feature type="transmembrane region" description="Helical" evidence="1">
    <location>
        <begin position="381"/>
        <end position="399"/>
    </location>
</feature>
<dbReference type="Proteomes" id="UP000019050">
    <property type="component" value="Unassembled WGS sequence"/>
</dbReference>
<dbReference type="InterPro" id="IPR036291">
    <property type="entry name" value="NAD(P)-bd_dom_sf"/>
</dbReference>
<keyword evidence="3" id="KW-1185">Reference proteome</keyword>
<gene>
    <name evidence="2" type="ORF">GCWU000182_000070</name>
</gene>
<dbReference type="Gene3D" id="3.40.50.720">
    <property type="entry name" value="NAD(P)-binding Rossmann-like Domain"/>
    <property type="match status" value="1"/>
</dbReference>
<evidence type="ECO:0000256" key="1">
    <source>
        <dbReference type="SAM" id="Phobius"/>
    </source>
</evidence>
<feature type="transmembrane region" description="Helical" evidence="1">
    <location>
        <begin position="301"/>
        <end position="322"/>
    </location>
</feature>
<sequence length="589" mass="67275">MNILVTGNTRYLTREFIQEAFPDMRVIILGACDLKSSYRQRLTVLSPDNKDWALEEIFDTYDIDQVVFFSNFLTLHSQEVGEGESLQQLLTACKTHKIQRFCYLEGPQAGYQDKQQGTQLAQSYEQLCLFEGHDHGVAVKVIRLLHLYADHLLPDYLDRIFSQWAAGKPARFKENRESDFLFLHIHDLASLLHKVLDDWTDESELLLVPNSFKLTYQDLALSMHHLQPKVPISFTKGNLQQVDASQVTEPSLRTRYGWFPQLNPLEDWQGILKESYLGKVNTSIFAWWQDLKTWMGLHPTLVRILELLLLFGLSEIFALLLSNQQQFRVIDVRLLFIVMMAMTGGISMGLLAASLSSIGLLYVYITSGNNWITVFYDPLNWVPFVVYLVTGAMVGRLRAEALQDKAVLSRENQLLRDKGHLVRHLYRDMLLEKSSLKKQIMGRRDSYGRLYSWVERLNQATPEAVLKVAQELLVELVDPMALVFYQVTGANQLAAVPGLSQTLTTPLLDGALGQLAEPLMSGELWLNRQLDPNLPHYVAGLRYRSQLVIVIGLQEGQLDPMDLAHYNQLRVIFGLIEIAFQHALEVNGR</sequence>
<dbReference type="AlphaFoldDB" id="W1Q533"/>
<evidence type="ECO:0008006" key="4">
    <source>
        <dbReference type="Google" id="ProtNLM"/>
    </source>
</evidence>
<keyword evidence="1" id="KW-0472">Membrane</keyword>
<comment type="caution">
    <text evidence="2">The sequence shown here is derived from an EMBL/GenBank/DDBJ whole genome shotgun (WGS) entry which is preliminary data.</text>
</comment>
<dbReference type="STRING" id="592010.GCWU000182_000070"/>
<dbReference type="eggNOG" id="COG0451">
    <property type="taxonomic scope" value="Bacteria"/>
</dbReference>
<dbReference type="GeneID" id="84816240"/>
<dbReference type="RefSeq" id="WP_023390731.1">
    <property type="nucleotide sequence ID" value="NZ_KI535340.1"/>
</dbReference>
<dbReference type="HOGENOM" id="CLU_392196_0_0_9"/>
<dbReference type="OrthoDB" id="3237876at2"/>
<dbReference type="SUPFAM" id="SSF51735">
    <property type="entry name" value="NAD(P)-binding Rossmann-fold domains"/>
    <property type="match status" value="1"/>
</dbReference>
<evidence type="ECO:0000313" key="2">
    <source>
        <dbReference type="EMBL" id="ESK66383.1"/>
    </source>
</evidence>
<reference evidence="2" key="1">
    <citation type="submission" date="2013-06" db="EMBL/GenBank/DDBJ databases">
        <authorList>
            <person name="Weinstock G."/>
            <person name="Sodergren E."/>
            <person name="Clifton S."/>
            <person name="Fulton L."/>
            <person name="Fulton B."/>
            <person name="Courtney L."/>
            <person name="Fronick C."/>
            <person name="Harrison M."/>
            <person name="Strong C."/>
            <person name="Farmer C."/>
            <person name="Delahaunty K."/>
            <person name="Markovic C."/>
            <person name="Hall O."/>
            <person name="Minx P."/>
            <person name="Tomlinson C."/>
            <person name="Mitreva M."/>
            <person name="Nelson J."/>
            <person name="Hou S."/>
            <person name="Wollam A."/>
            <person name="Pepin K.H."/>
            <person name="Johnson M."/>
            <person name="Bhonagiri V."/>
            <person name="Nash W.E."/>
            <person name="Warren W."/>
            <person name="Chinwalla A."/>
            <person name="Mardis E.R."/>
            <person name="Wilson R.K."/>
        </authorList>
    </citation>
    <scope>NUCLEOTIDE SEQUENCE [LARGE SCALE GENOMIC DNA]</scope>
    <source>
        <strain evidence="2">ATCC 49176</strain>
    </source>
</reference>
<keyword evidence="1" id="KW-0812">Transmembrane</keyword>
<accession>W1Q533</accession>